<sequence>MESLSGPLAIVVLVLDVLAIAYVWRSRIEIGRKVVWSFVILLLPVVGLIMWAAAAGPFGKARL</sequence>
<keyword evidence="5 6" id="KW-0472">Membrane</keyword>
<dbReference type="GO" id="GO:0005886">
    <property type="term" value="C:plasma membrane"/>
    <property type="evidence" value="ECO:0007669"/>
    <property type="project" value="UniProtKB-SubCell"/>
</dbReference>
<feature type="transmembrane region" description="Helical" evidence="6">
    <location>
        <begin position="6"/>
        <end position="24"/>
    </location>
</feature>
<dbReference type="OrthoDB" id="7010866at2"/>
<keyword evidence="3 6" id="KW-0812">Transmembrane</keyword>
<evidence type="ECO:0000256" key="5">
    <source>
        <dbReference type="ARBA" id="ARBA00023136"/>
    </source>
</evidence>
<dbReference type="AlphaFoldDB" id="A0A023WR84"/>
<dbReference type="PATRIC" id="fig|316.97.peg.1817"/>
<evidence type="ECO:0000313" key="9">
    <source>
        <dbReference type="Proteomes" id="UP000025238"/>
    </source>
</evidence>
<dbReference type="Proteomes" id="UP000025238">
    <property type="component" value="Chromosome"/>
</dbReference>
<evidence type="ECO:0000256" key="4">
    <source>
        <dbReference type="ARBA" id="ARBA00022989"/>
    </source>
</evidence>
<gene>
    <name evidence="8" type="ORF">UIB01_09070</name>
</gene>
<dbReference type="InterPro" id="IPR027379">
    <property type="entry name" value="CLS_N"/>
</dbReference>
<evidence type="ECO:0000313" key="8">
    <source>
        <dbReference type="EMBL" id="AHY42628.1"/>
    </source>
</evidence>
<comment type="subcellular location">
    <subcellularLocation>
        <location evidence="1">Cell membrane</location>
        <topology evidence="1">Multi-pass membrane protein</topology>
    </subcellularLocation>
</comment>
<dbReference type="Pfam" id="PF13396">
    <property type="entry name" value="PLDc_N"/>
    <property type="match status" value="1"/>
</dbReference>
<name>A0A023WR84_STUST</name>
<evidence type="ECO:0000256" key="1">
    <source>
        <dbReference type="ARBA" id="ARBA00004651"/>
    </source>
</evidence>
<dbReference type="EMBL" id="CP007509">
    <property type="protein sequence ID" value="AHY42628.1"/>
    <property type="molecule type" value="Genomic_DNA"/>
</dbReference>
<evidence type="ECO:0000259" key="7">
    <source>
        <dbReference type="Pfam" id="PF13396"/>
    </source>
</evidence>
<feature type="transmembrane region" description="Helical" evidence="6">
    <location>
        <begin position="36"/>
        <end position="54"/>
    </location>
</feature>
<evidence type="ECO:0000256" key="6">
    <source>
        <dbReference type="SAM" id="Phobius"/>
    </source>
</evidence>
<proteinExistence type="predicted"/>
<reference evidence="8 9" key="1">
    <citation type="submission" date="2014-03" db="EMBL/GenBank/DDBJ databases">
        <title>Complete genome sequence of Pseudomonas stutzeri 19SMN4.</title>
        <authorList>
            <person name="Brunet-Galmes I."/>
            <person name="Nogales B."/>
            <person name="Busquets A."/>
            <person name="Pena A."/>
            <person name="Gomila M."/>
            <person name="Garcia-Valdes E."/>
            <person name="Lalucat J."/>
            <person name="Bennasar A."/>
            <person name="Bosch R."/>
        </authorList>
    </citation>
    <scope>NUCLEOTIDE SEQUENCE [LARGE SCALE GENOMIC DNA]</scope>
    <source>
        <strain evidence="8 9">19SMN4</strain>
    </source>
</reference>
<feature type="domain" description="Cardiolipin synthase N-terminal" evidence="7">
    <location>
        <begin position="14"/>
        <end position="53"/>
    </location>
</feature>
<protein>
    <recommendedName>
        <fullName evidence="7">Cardiolipin synthase N-terminal domain-containing protein</fullName>
    </recommendedName>
</protein>
<evidence type="ECO:0000256" key="3">
    <source>
        <dbReference type="ARBA" id="ARBA00022692"/>
    </source>
</evidence>
<accession>A0A023WR84</accession>
<dbReference type="KEGG" id="pstu:UIB01_09070"/>
<keyword evidence="4 6" id="KW-1133">Transmembrane helix</keyword>
<organism evidence="8 9">
    <name type="scientific">Stutzerimonas stutzeri</name>
    <name type="common">Pseudomonas stutzeri</name>
    <dbReference type="NCBI Taxonomy" id="316"/>
    <lineage>
        <taxon>Bacteria</taxon>
        <taxon>Pseudomonadati</taxon>
        <taxon>Pseudomonadota</taxon>
        <taxon>Gammaproteobacteria</taxon>
        <taxon>Pseudomonadales</taxon>
        <taxon>Pseudomonadaceae</taxon>
        <taxon>Stutzerimonas</taxon>
    </lineage>
</organism>
<evidence type="ECO:0000256" key="2">
    <source>
        <dbReference type="ARBA" id="ARBA00022475"/>
    </source>
</evidence>
<keyword evidence="2" id="KW-1003">Cell membrane</keyword>